<evidence type="ECO:0000313" key="2">
    <source>
        <dbReference type="Proteomes" id="UP000240206"/>
    </source>
</evidence>
<comment type="caution">
    <text evidence="1">The sequence shown here is derived from an EMBL/GenBank/DDBJ whole genome shotgun (WGS) entry which is preliminary data.</text>
</comment>
<protein>
    <submittedName>
        <fullName evidence="1">EF-1 guanine nucleotide exchange domain-containing protein</fullName>
    </submittedName>
</protein>
<sequence>MPLSAVECPGDVCHSHHGGHQIERTELQENLRAHGEDWCERLAERIYEISIDTFSQTVVPMLQQQGWQKRHLDWEFKLGKEMMEVERTVADGTINAVESFLRSNEIQRLFVKELVGGTFAEADQNKLRSKAVRQVIEEELLAFLQERHEELLDRVGEALLPEAGGDFEQARIQAKEGLEDVHHLLVNHSEANR</sequence>
<dbReference type="AlphaFoldDB" id="A0A2P7EFP4"/>
<evidence type="ECO:0000313" key="1">
    <source>
        <dbReference type="EMBL" id="PSI02028.1"/>
    </source>
</evidence>
<name>A0A2P7EFP4_9SYNE</name>
<dbReference type="Proteomes" id="UP000240206">
    <property type="component" value="Unassembled WGS sequence"/>
</dbReference>
<dbReference type="RefSeq" id="WP_106499565.1">
    <property type="nucleotide sequence ID" value="NZ_PXVC01000014.1"/>
</dbReference>
<accession>A0A2P7EFP4</accession>
<dbReference type="EMBL" id="PXVC01000014">
    <property type="protein sequence ID" value="PSI02028.1"/>
    <property type="molecule type" value="Genomic_DNA"/>
</dbReference>
<proteinExistence type="predicted"/>
<keyword evidence="2" id="KW-1185">Reference proteome</keyword>
<dbReference type="STRING" id="1910958.BTM30_02255"/>
<organism evidence="1 2">
    <name type="scientific">Synechococcus lacustris str. Tous</name>
    <dbReference type="NCBI Taxonomy" id="1910958"/>
    <lineage>
        <taxon>Bacteria</taxon>
        <taxon>Bacillati</taxon>
        <taxon>Cyanobacteriota</taxon>
        <taxon>Cyanophyceae</taxon>
        <taxon>Synechococcales</taxon>
        <taxon>Synechococcaceae</taxon>
        <taxon>Synechococcus</taxon>
    </lineage>
</organism>
<reference evidence="2" key="1">
    <citation type="submission" date="2018-03" db="EMBL/GenBank/DDBJ databases">
        <title>Ecological and genomic features of two cosmopolitan and abundant freshwater picocyanobacteria.</title>
        <authorList>
            <person name="Cabello-Yeves P.J."/>
            <person name="Picazo A."/>
            <person name="Camacho A."/>
            <person name="Callieri C."/>
            <person name="Rosselli R."/>
            <person name="Roda-Garcia J."/>
            <person name="Coutinho F.H."/>
            <person name="Rodriguez-Valera F."/>
        </authorList>
    </citation>
    <scope>NUCLEOTIDE SEQUENCE [LARGE SCALE GENOMIC DNA]</scope>
    <source>
        <strain evidence="2">Tous</strain>
    </source>
</reference>
<gene>
    <name evidence="1" type="ORF">C7K08_04965</name>
</gene>